<organism evidence="2 4">
    <name type="scientific">Mucilaginibacter rubeus</name>
    <dbReference type="NCBI Taxonomy" id="2027860"/>
    <lineage>
        <taxon>Bacteria</taxon>
        <taxon>Pseudomonadati</taxon>
        <taxon>Bacteroidota</taxon>
        <taxon>Sphingobacteriia</taxon>
        <taxon>Sphingobacteriales</taxon>
        <taxon>Sphingobacteriaceae</taxon>
        <taxon>Mucilaginibacter</taxon>
    </lineage>
</organism>
<reference evidence="3 5" key="2">
    <citation type="submission" date="2021-03" db="EMBL/GenBank/DDBJ databases">
        <title>Mucilaginibacter strains isolated from gold and copper mining confer multi heavy-metal resistance.</title>
        <authorList>
            <person name="Li Y."/>
        </authorList>
    </citation>
    <scope>NUCLEOTIDE SEQUENCE [LARGE SCALE GENOMIC DNA]</scope>
    <source>
        <strain evidence="3 5">P2-4</strain>
    </source>
</reference>
<evidence type="ECO:0000256" key="1">
    <source>
        <dbReference type="SAM" id="MobiDB-lite"/>
    </source>
</evidence>
<proteinExistence type="predicted"/>
<reference evidence="2 4" key="1">
    <citation type="submission" date="2019-08" db="EMBL/GenBank/DDBJ databases">
        <title>Comparative genome analysis confer to the adaptation heavy metal polluted environment.</title>
        <authorList>
            <person name="Li Y."/>
        </authorList>
    </citation>
    <scope>NUCLEOTIDE SEQUENCE [LARGE SCALE GENOMIC DNA]</scope>
    <source>
        <strain evidence="2 4">P2</strain>
    </source>
</reference>
<accession>A0AAE6JIV5</accession>
<evidence type="ECO:0000313" key="2">
    <source>
        <dbReference type="EMBL" id="QEM06430.1"/>
    </source>
</evidence>
<name>A0AAE6JIV5_9SPHI</name>
<gene>
    <name evidence="2" type="ORF">DIU31_024020</name>
    <name evidence="3" type="ORF">J3L21_03430</name>
</gene>
<dbReference type="EMBL" id="CP043451">
    <property type="protein sequence ID" value="QEM06430.1"/>
    <property type="molecule type" value="Genomic_DNA"/>
</dbReference>
<keyword evidence="5" id="KW-1185">Reference proteome</keyword>
<protein>
    <submittedName>
        <fullName evidence="2">Uncharacterized protein</fullName>
    </submittedName>
</protein>
<evidence type="ECO:0000313" key="5">
    <source>
        <dbReference type="Proteomes" id="UP000663940"/>
    </source>
</evidence>
<evidence type="ECO:0000313" key="3">
    <source>
        <dbReference type="EMBL" id="QTE51044.1"/>
    </source>
</evidence>
<evidence type="ECO:0000313" key="4">
    <source>
        <dbReference type="Proteomes" id="UP000250557"/>
    </source>
</evidence>
<sequence>MQTLSTISNIRRKPQPTAGRSSRAKGQSQINTLASCADGFLNHRFLPLCVPELQLPDRAKVEQGYFQSVTELCNVNGIQQLDVSHLPYPYNILLSHRDLSIKLNRQPYEVQLVITKDDNDGIALSTKQEFEFGQTLYYIPVIPLYRFLRDSKNRATGNLLLAVMSYLYREAGVPYHREQESFMAGEYEMFKEYFLETMEENPDDYEEDMADINRTEICSDIMLRKIRSPYHLQNLEKAIQRFQPQNQRDEDCLNVAAEALSLYREFPGNHIWQHLSDLEDWDDTAGCDAYISFIADGTGWLYDRIEQNVNEYLGNFSYVHQPTIVVDYEGNTNQPRTLEFEHRLYELVLSLSTILFDLP</sequence>
<dbReference type="RefSeq" id="WP_146750396.1">
    <property type="nucleotide sequence ID" value="NZ_CP043451.1"/>
</dbReference>
<dbReference type="Proteomes" id="UP000663940">
    <property type="component" value="Chromosome"/>
</dbReference>
<dbReference type="AlphaFoldDB" id="A0AAE6JIV5"/>
<dbReference type="EMBL" id="CP071880">
    <property type="protein sequence ID" value="QTE51044.1"/>
    <property type="molecule type" value="Genomic_DNA"/>
</dbReference>
<feature type="region of interest" description="Disordered" evidence="1">
    <location>
        <begin position="1"/>
        <end position="26"/>
    </location>
</feature>
<dbReference type="Proteomes" id="UP000250557">
    <property type="component" value="Chromosome"/>
</dbReference>